<name>A0A7C9W1Z2_9PSEU</name>
<dbReference type="Gene3D" id="2.60.40.1180">
    <property type="entry name" value="Golgi alpha-mannosidase II"/>
    <property type="match status" value="1"/>
</dbReference>
<dbReference type="PANTHER" id="PTHR36447:SF1">
    <property type="entry name" value="BETA-GALACTOSIDASE GANA"/>
    <property type="match status" value="1"/>
</dbReference>
<dbReference type="SUPFAM" id="SSF52317">
    <property type="entry name" value="Class I glutamine amidotransferase-like"/>
    <property type="match status" value="1"/>
</dbReference>
<feature type="domain" description="Beta-galactosidase C-terminal" evidence="12">
    <location>
        <begin position="610"/>
        <end position="664"/>
    </location>
</feature>
<dbReference type="GO" id="GO:0004565">
    <property type="term" value="F:beta-galactosidase activity"/>
    <property type="evidence" value="ECO:0007669"/>
    <property type="project" value="UniProtKB-EC"/>
</dbReference>
<evidence type="ECO:0000256" key="6">
    <source>
        <dbReference type="PIRNR" id="PIRNR001084"/>
    </source>
</evidence>
<dbReference type="InterPro" id="IPR013780">
    <property type="entry name" value="Glyco_hydro_b"/>
</dbReference>
<keyword evidence="4 6" id="KW-0378">Hydrolase</keyword>
<reference evidence="13 14" key="1">
    <citation type="submission" date="2020-03" db="EMBL/GenBank/DDBJ databases">
        <title>Isolation and identification of active actinomycetes.</title>
        <authorList>
            <person name="Sun X."/>
        </authorList>
    </citation>
    <scope>NUCLEOTIDE SEQUENCE [LARGE SCALE GENOMIC DNA]</scope>
    <source>
        <strain evidence="13 14">NEAU-D13</strain>
    </source>
</reference>
<dbReference type="Pfam" id="PF02449">
    <property type="entry name" value="Glyco_hydro_42"/>
    <property type="match status" value="1"/>
</dbReference>
<dbReference type="AlphaFoldDB" id="A0A7C9W1Z2"/>
<keyword evidence="9" id="KW-0862">Zinc</keyword>
<dbReference type="EMBL" id="JAAMPJ010000011">
    <property type="protein sequence ID" value="NGY64101.1"/>
    <property type="molecule type" value="Genomic_DNA"/>
</dbReference>
<comment type="caution">
    <text evidence="13">The sequence shown here is derived from an EMBL/GenBank/DDBJ whole genome shotgun (WGS) entry which is preliminary data.</text>
</comment>
<keyword evidence="5 6" id="KW-0326">Glycosidase</keyword>
<sequence>MKRRHWPTGLDTLAYGGDYAPEQWPKPLWQEDVRLMREAGVTMVSVGIFAWALLEPEPGQYDFGWLDHLLDLLHHNEIRVDLATPTVVPPAWFYERHPEALPVNREGVRYAFGSRGAICYSSPDYRRAAVSITEQLGHRYGEHPAVALWHVHNEYGAPISACYCDTSAAEFRTWLADRYTTVKELNEAWGTTFWGQTYNSWDQVRPPRLTPTVGNPTQQLDWARFTSDALLASYQRERDVLHALSPGIPVTTNFHAALTQCDSLDYWAWAKEVDLVTNDHYLPADGDRKHVNLAMTADLTRSLAGGRPWLLLEHSTSAVSWQPRNIAKRPGEMARNSFAHVARGSDGAMFFQWRASRFGAEKFHSAMLPQAGTESRIWREVVRLGHDLGALAPVRGSRVVSDVAMLWDWQSWWAQRLEWRPSVDLDARERAEAWYAAAYDRHLTVDFAHPEADLGDYPLVVVPALYLMTDAAGANLRRYVQDGGTVVVSCFSGIVDERDTIHPGPHPGALRDVLGLTVEEFTPLPAGHQVRLDNDTAGNVWSEVVTLRGAEQVWSYVDGPVAGLPAVTRHTYGSGSAWYVSTCLTAAGLDAVLRAAIAPTTLTPRELPRDVEVVERAGTEGRYLFAINHTGDDAEVPIGPGAELLTGDDVSGSLHVPAGEVRVVFRPW</sequence>
<evidence type="ECO:0000313" key="14">
    <source>
        <dbReference type="Proteomes" id="UP000481360"/>
    </source>
</evidence>
<feature type="domain" description="Beta-galactosidase trimerisation" evidence="11">
    <location>
        <begin position="402"/>
        <end position="602"/>
    </location>
</feature>
<keyword evidence="14" id="KW-1185">Reference proteome</keyword>
<feature type="binding site" evidence="8">
    <location>
        <position position="115"/>
    </location>
    <ligand>
        <name>substrate</name>
    </ligand>
</feature>
<feature type="binding site" evidence="9">
    <location>
        <position position="162"/>
    </location>
    <ligand>
        <name>Zn(2+)</name>
        <dbReference type="ChEBI" id="CHEBI:29105"/>
    </ligand>
</feature>
<evidence type="ECO:0000256" key="9">
    <source>
        <dbReference type="PIRSR" id="PIRSR001084-3"/>
    </source>
</evidence>
<feature type="binding site" evidence="8">
    <location>
        <position position="321"/>
    </location>
    <ligand>
        <name>substrate</name>
    </ligand>
</feature>
<organism evidence="13 14">
    <name type="scientific">Lentzea alba</name>
    <dbReference type="NCBI Taxonomy" id="2714351"/>
    <lineage>
        <taxon>Bacteria</taxon>
        <taxon>Bacillati</taxon>
        <taxon>Actinomycetota</taxon>
        <taxon>Actinomycetes</taxon>
        <taxon>Pseudonocardiales</taxon>
        <taxon>Pseudonocardiaceae</taxon>
        <taxon>Lentzea</taxon>
    </lineage>
</organism>
<proteinExistence type="inferred from homology"/>
<dbReference type="PIRSF" id="PIRSF001084">
    <property type="entry name" value="B-galactosidase"/>
    <property type="match status" value="1"/>
</dbReference>
<dbReference type="Pfam" id="PF08533">
    <property type="entry name" value="Glyco_hydro_42C"/>
    <property type="match status" value="1"/>
</dbReference>
<accession>A0A7C9W1Z2</accession>
<evidence type="ECO:0000259" key="12">
    <source>
        <dbReference type="Pfam" id="PF08533"/>
    </source>
</evidence>
<protein>
    <recommendedName>
        <fullName evidence="3 6">Beta-galactosidase</fullName>
        <shortName evidence="6">Beta-gal</shortName>
        <ecNumber evidence="3 6">3.2.1.23</ecNumber>
    </recommendedName>
</protein>
<dbReference type="EC" id="3.2.1.23" evidence="3 6"/>
<feature type="domain" description="Glycoside hydrolase family 42 N-terminal" evidence="10">
    <location>
        <begin position="18"/>
        <end position="389"/>
    </location>
</feature>
<evidence type="ECO:0000259" key="10">
    <source>
        <dbReference type="Pfam" id="PF02449"/>
    </source>
</evidence>
<evidence type="ECO:0000313" key="13">
    <source>
        <dbReference type="EMBL" id="NGY64101.1"/>
    </source>
</evidence>
<dbReference type="Gene3D" id="3.40.50.880">
    <property type="match status" value="1"/>
</dbReference>
<gene>
    <name evidence="13" type="ORF">G7043_34790</name>
</gene>
<comment type="similarity">
    <text evidence="2 6">Belongs to the glycosyl hydrolase 42 family.</text>
</comment>
<dbReference type="InterPro" id="IPR003476">
    <property type="entry name" value="Glyco_hydro_42"/>
</dbReference>
<feature type="binding site" evidence="9">
    <location>
        <position position="119"/>
    </location>
    <ligand>
        <name>Zn(2+)</name>
        <dbReference type="ChEBI" id="CHEBI:29105"/>
    </ligand>
</feature>
<dbReference type="Proteomes" id="UP000481360">
    <property type="component" value="Unassembled WGS sequence"/>
</dbReference>
<evidence type="ECO:0000256" key="5">
    <source>
        <dbReference type="ARBA" id="ARBA00023295"/>
    </source>
</evidence>
<evidence type="ECO:0000256" key="1">
    <source>
        <dbReference type="ARBA" id="ARBA00001412"/>
    </source>
</evidence>
<dbReference type="InterPro" id="IPR013738">
    <property type="entry name" value="Beta_galactosidase_Trimer"/>
</dbReference>
<comment type="catalytic activity">
    <reaction evidence="1 6">
        <text>Hydrolysis of terminal non-reducing beta-D-galactose residues in beta-D-galactosides.</text>
        <dbReference type="EC" id="3.2.1.23"/>
    </reaction>
</comment>
<dbReference type="RefSeq" id="WP_166052890.1">
    <property type="nucleotide sequence ID" value="NZ_JAAMPJ010000011.1"/>
</dbReference>
<evidence type="ECO:0000256" key="7">
    <source>
        <dbReference type="PIRSR" id="PIRSR001084-1"/>
    </source>
</evidence>
<evidence type="ECO:0000256" key="8">
    <source>
        <dbReference type="PIRSR" id="PIRSR001084-2"/>
    </source>
</evidence>
<dbReference type="PANTHER" id="PTHR36447">
    <property type="entry name" value="BETA-GALACTOSIDASE GANA"/>
    <property type="match status" value="1"/>
</dbReference>
<dbReference type="SUPFAM" id="SSF51445">
    <property type="entry name" value="(Trans)glycosidases"/>
    <property type="match status" value="1"/>
</dbReference>
<dbReference type="Gene3D" id="3.20.20.80">
    <property type="entry name" value="Glycosidases"/>
    <property type="match status" value="1"/>
</dbReference>
<evidence type="ECO:0000259" key="11">
    <source>
        <dbReference type="Pfam" id="PF08532"/>
    </source>
</evidence>
<dbReference type="CDD" id="cd03143">
    <property type="entry name" value="A4_beta-galactosidase_middle_domain"/>
    <property type="match status" value="1"/>
</dbReference>
<dbReference type="InterPro" id="IPR029062">
    <property type="entry name" value="Class_I_gatase-like"/>
</dbReference>
<dbReference type="InterPro" id="IPR017853">
    <property type="entry name" value="GH"/>
</dbReference>
<dbReference type="InterPro" id="IPR013529">
    <property type="entry name" value="Glyco_hydro_42_N"/>
</dbReference>
<dbReference type="GO" id="GO:0046872">
    <property type="term" value="F:metal ion binding"/>
    <property type="evidence" value="ECO:0007669"/>
    <property type="project" value="UniProtKB-KW"/>
</dbReference>
<feature type="active site" description="Proton donor" evidence="7">
    <location>
        <position position="154"/>
    </location>
</feature>
<feature type="binding site" evidence="9">
    <location>
        <position position="164"/>
    </location>
    <ligand>
        <name>Zn(2+)</name>
        <dbReference type="ChEBI" id="CHEBI:29105"/>
    </ligand>
</feature>
<dbReference type="Pfam" id="PF08532">
    <property type="entry name" value="Glyco_hydro_42M"/>
    <property type="match status" value="1"/>
</dbReference>
<feature type="active site" description="Nucleophile" evidence="7">
    <location>
        <position position="313"/>
    </location>
</feature>
<evidence type="ECO:0000256" key="4">
    <source>
        <dbReference type="ARBA" id="ARBA00022801"/>
    </source>
</evidence>
<dbReference type="GO" id="GO:0009341">
    <property type="term" value="C:beta-galactosidase complex"/>
    <property type="evidence" value="ECO:0007669"/>
    <property type="project" value="InterPro"/>
</dbReference>
<evidence type="ECO:0000256" key="2">
    <source>
        <dbReference type="ARBA" id="ARBA00005940"/>
    </source>
</evidence>
<evidence type="ECO:0000256" key="3">
    <source>
        <dbReference type="ARBA" id="ARBA00012756"/>
    </source>
</evidence>
<feature type="binding site" evidence="8">
    <location>
        <position position="153"/>
    </location>
    <ligand>
        <name>substrate</name>
    </ligand>
</feature>
<dbReference type="GO" id="GO:0006012">
    <property type="term" value="P:galactose metabolic process"/>
    <property type="evidence" value="ECO:0007669"/>
    <property type="project" value="InterPro"/>
</dbReference>
<dbReference type="InterPro" id="IPR013739">
    <property type="entry name" value="Beta_galactosidase_C"/>
</dbReference>
<keyword evidence="9" id="KW-0479">Metal-binding</keyword>